<keyword evidence="1" id="KW-1133">Transmembrane helix</keyword>
<dbReference type="InterPro" id="IPR003474">
    <property type="entry name" value="Glcn_transporter"/>
</dbReference>
<evidence type="ECO:0000313" key="3">
    <source>
        <dbReference type="Proteomes" id="UP000307602"/>
    </source>
</evidence>
<feature type="transmembrane region" description="Helical" evidence="1">
    <location>
        <begin position="343"/>
        <end position="365"/>
    </location>
</feature>
<proteinExistence type="predicted"/>
<keyword evidence="1" id="KW-0472">Membrane</keyword>
<dbReference type="GO" id="GO:0005886">
    <property type="term" value="C:plasma membrane"/>
    <property type="evidence" value="ECO:0007669"/>
    <property type="project" value="TreeGrafter"/>
</dbReference>
<gene>
    <name evidence="2" type="ORF">EM932_18215</name>
</gene>
<keyword evidence="1" id="KW-0812">Transmembrane</keyword>
<feature type="transmembrane region" description="Helical" evidence="1">
    <location>
        <begin position="232"/>
        <end position="251"/>
    </location>
</feature>
<reference evidence="2 3" key="1">
    <citation type="submission" date="2019-04" db="EMBL/GenBank/DDBJ databases">
        <authorList>
            <person name="Liu A."/>
        </authorList>
    </citation>
    <scope>NUCLEOTIDE SEQUENCE [LARGE SCALE GENOMIC DNA]</scope>
    <source>
        <strain evidence="2 3">RZ03</strain>
    </source>
</reference>
<dbReference type="RefSeq" id="WP_135878642.1">
    <property type="nucleotide sequence ID" value="NZ_SRSO01000034.1"/>
</dbReference>
<feature type="transmembrane region" description="Helical" evidence="1">
    <location>
        <begin position="138"/>
        <end position="156"/>
    </location>
</feature>
<name>A0A4S1DSR6_9FLAO</name>
<organism evidence="2 3">
    <name type="scientific">Flavivirga rizhaonensis</name>
    <dbReference type="NCBI Taxonomy" id="2559571"/>
    <lineage>
        <taxon>Bacteria</taxon>
        <taxon>Pseudomonadati</taxon>
        <taxon>Bacteroidota</taxon>
        <taxon>Flavobacteriia</taxon>
        <taxon>Flavobacteriales</taxon>
        <taxon>Flavobacteriaceae</taxon>
        <taxon>Flavivirga</taxon>
    </lineage>
</organism>
<feature type="transmembrane region" description="Helical" evidence="1">
    <location>
        <begin position="176"/>
        <end position="199"/>
    </location>
</feature>
<dbReference type="Proteomes" id="UP000307602">
    <property type="component" value="Unassembled WGS sequence"/>
</dbReference>
<accession>A0A4S1DSR6</accession>
<sequence>MVLSLSILLFFLLILIFSISKWKVHPFIALILTALVLALALGMGGEKSVQVLLEGFSGTLRGIAIIIILGAFIGEVLQETGGAFRIANRIIKWLGEKKLPWAMGFTGYVVSIPVFVDVAYILLQPVVESLSVKSKRPVLFIGLSLTAGLTVAHTLIPPTPGPLAVAESLGLDIGRMLTVNLIVAIFAMTGGIFWVLFFVKKTWLKYDEKLKKTTIGSENRYDNKTNFQKGNLFYDILPILAPIILIGLGSFLSFETENVLTQIFNFCTIPLVAVLIGAVIAVFQIKSKDKRGTTNRLVEQAIVKSALVIMITGAGGSLGYVIRETGIQDQIVTVFSQFPFLGILLPFIVAAILTTSTGSITVSLVGSASMLGPMVDSLPISPEMVAALIGCGSFCVFHANSSFFWLLNRLHEVPPKVLYRTFTVQSLVMGLSGLVGVFILLLFGL</sequence>
<feature type="transmembrane region" description="Helical" evidence="1">
    <location>
        <begin position="385"/>
        <end position="407"/>
    </location>
</feature>
<dbReference type="EMBL" id="SRSO01000034">
    <property type="protein sequence ID" value="TGV00793.1"/>
    <property type="molecule type" value="Genomic_DNA"/>
</dbReference>
<feature type="transmembrane region" description="Helical" evidence="1">
    <location>
        <begin position="28"/>
        <end position="44"/>
    </location>
</feature>
<comment type="caution">
    <text evidence="2">The sequence shown here is derived from an EMBL/GenBank/DDBJ whole genome shotgun (WGS) entry which is preliminary data.</text>
</comment>
<feature type="transmembrane region" description="Helical" evidence="1">
    <location>
        <begin position="306"/>
        <end position="323"/>
    </location>
</feature>
<feature type="transmembrane region" description="Helical" evidence="1">
    <location>
        <begin position="51"/>
        <end position="73"/>
    </location>
</feature>
<evidence type="ECO:0000256" key="1">
    <source>
        <dbReference type="SAM" id="Phobius"/>
    </source>
</evidence>
<dbReference type="PANTHER" id="PTHR30354">
    <property type="entry name" value="GNT FAMILY GLUCONATE TRANSPORTER"/>
    <property type="match status" value="1"/>
</dbReference>
<dbReference type="PANTHER" id="PTHR30354:SF11">
    <property type="entry name" value="PERMEASE"/>
    <property type="match status" value="1"/>
</dbReference>
<dbReference type="GO" id="GO:0015128">
    <property type="term" value="F:gluconate transmembrane transporter activity"/>
    <property type="evidence" value="ECO:0007669"/>
    <property type="project" value="InterPro"/>
</dbReference>
<protein>
    <submittedName>
        <fullName evidence="2">GntP family permease</fullName>
    </submittedName>
</protein>
<dbReference type="AlphaFoldDB" id="A0A4S1DSR6"/>
<feature type="transmembrane region" description="Helical" evidence="1">
    <location>
        <begin position="263"/>
        <end position="285"/>
    </location>
</feature>
<keyword evidence="3" id="KW-1185">Reference proteome</keyword>
<dbReference type="OrthoDB" id="9787129at2"/>
<feature type="transmembrane region" description="Helical" evidence="1">
    <location>
        <begin position="105"/>
        <end position="126"/>
    </location>
</feature>
<dbReference type="Pfam" id="PF02447">
    <property type="entry name" value="GntP_permease"/>
    <property type="match status" value="1"/>
</dbReference>
<evidence type="ECO:0000313" key="2">
    <source>
        <dbReference type="EMBL" id="TGV00793.1"/>
    </source>
</evidence>
<feature type="transmembrane region" description="Helical" evidence="1">
    <location>
        <begin position="427"/>
        <end position="444"/>
    </location>
</feature>